<dbReference type="GO" id="GO:0051213">
    <property type="term" value="F:dioxygenase activity"/>
    <property type="evidence" value="ECO:0007669"/>
    <property type="project" value="UniProtKB-KW"/>
</dbReference>
<evidence type="ECO:0000256" key="5">
    <source>
        <dbReference type="ARBA" id="ARBA00022964"/>
    </source>
</evidence>
<keyword evidence="7 8" id="KW-0408">Iron</keyword>
<comment type="cofactor">
    <cofactor evidence="1 8">
        <name>Fe(2+)</name>
        <dbReference type="ChEBI" id="CHEBI:29033"/>
    </cofactor>
</comment>
<dbReference type="OrthoDB" id="9792626at2"/>
<dbReference type="Pfam" id="PF00903">
    <property type="entry name" value="Glyoxalase"/>
    <property type="match status" value="1"/>
</dbReference>
<dbReference type="InterPro" id="IPR029068">
    <property type="entry name" value="Glyas_Bleomycin-R_OHBP_Dase"/>
</dbReference>
<dbReference type="STRING" id="192904.SAMN04488514_104218"/>
<proteinExistence type="inferred from homology"/>
<evidence type="ECO:0000256" key="4">
    <source>
        <dbReference type="ARBA" id="ARBA00022797"/>
    </source>
</evidence>
<reference evidence="10 11" key="1">
    <citation type="submission" date="2016-10" db="EMBL/GenBank/DDBJ databases">
        <authorList>
            <person name="de Groot N.N."/>
        </authorList>
    </citation>
    <scope>NUCLEOTIDE SEQUENCE [LARGE SCALE GENOMIC DNA]</scope>
    <source>
        <strain evidence="10 11">DSM 19886</strain>
    </source>
</reference>
<evidence type="ECO:0000256" key="7">
    <source>
        <dbReference type="ARBA" id="ARBA00023004"/>
    </source>
</evidence>
<keyword evidence="5 8" id="KW-0223">Dioxygenase</keyword>
<dbReference type="Proteomes" id="UP000199440">
    <property type="component" value="Unassembled WGS sequence"/>
</dbReference>
<dbReference type="PROSITE" id="PS00082">
    <property type="entry name" value="EXTRADIOL_DIOXYGENAS"/>
    <property type="match status" value="1"/>
</dbReference>
<keyword evidence="4 8" id="KW-0058">Aromatic hydrocarbons catabolism</keyword>
<evidence type="ECO:0000256" key="2">
    <source>
        <dbReference type="ARBA" id="ARBA00008784"/>
    </source>
</evidence>
<comment type="similarity">
    <text evidence="2 8">Belongs to the extradiol ring-cleavage dioxygenase family.</text>
</comment>
<dbReference type="PROSITE" id="PS51819">
    <property type="entry name" value="VOC"/>
    <property type="match status" value="1"/>
</dbReference>
<evidence type="ECO:0000256" key="3">
    <source>
        <dbReference type="ARBA" id="ARBA00022723"/>
    </source>
</evidence>
<dbReference type="Gene3D" id="3.10.180.10">
    <property type="entry name" value="2,3-Dihydroxybiphenyl 1,2-Dioxygenase, domain 1"/>
    <property type="match status" value="2"/>
</dbReference>
<dbReference type="InterPro" id="IPR004360">
    <property type="entry name" value="Glyas_Fos-R_dOase_dom"/>
</dbReference>
<gene>
    <name evidence="10" type="ORF">SAMN04488514_104218</name>
</gene>
<keyword evidence="11" id="KW-1185">Reference proteome</keyword>
<dbReference type="InterPro" id="IPR037523">
    <property type="entry name" value="VOC_core"/>
</dbReference>
<dbReference type="SUPFAM" id="SSF54593">
    <property type="entry name" value="Glyoxalase/Bleomycin resistance protein/Dihydroxybiphenyl dioxygenase"/>
    <property type="match status" value="2"/>
</dbReference>
<sequence length="308" mass="34682">MLVPTEEFSSIVYAMSNTNQINGSSSEFATFGAIHLNNTNLEKSALFWTDIVGMKLKKSSGKTAEFGTETQTLVVVHETAKTHFQKGYSGLYHFAIHAPNEPEFARMLNRLIVHNYTFSPTDHTASKSLYLDDPDGINVEFTLETPERFKRVITEGGLKMEGTDGIIRSASERLDLNNIMKALKDKDVNNPISNDSYLGHLHLYVDNVKNSNVFYKQIGYIESNYLPQYMFADLGAGGNYTHRLAINSWHGMNRPLVPIESAGMKHFQINYNSKKKLNQALHNVSVHEEDNGYWVKDPTGNTLILKLA</sequence>
<evidence type="ECO:0000259" key="9">
    <source>
        <dbReference type="PROSITE" id="PS51819"/>
    </source>
</evidence>
<evidence type="ECO:0000313" key="10">
    <source>
        <dbReference type="EMBL" id="SDM03822.1"/>
    </source>
</evidence>
<protein>
    <submittedName>
        <fullName evidence="10">Catechol 2,3-dioxygenase</fullName>
    </submittedName>
</protein>
<evidence type="ECO:0000256" key="1">
    <source>
        <dbReference type="ARBA" id="ARBA00001954"/>
    </source>
</evidence>
<dbReference type="PANTHER" id="PTHR43279:SF1">
    <property type="entry name" value="CATECHOL-2,3-DIOXYGENASE"/>
    <property type="match status" value="1"/>
</dbReference>
<name>A0A1G9PYC7_9FLAO</name>
<dbReference type="AlphaFoldDB" id="A0A1G9PYC7"/>
<accession>A0A1G9PYC7</accession>
<evidence type="ECO:0000256" key="6">
    <source>
        <dbReference type="ARBA" id="ARBA00023002"/>
    </source>
</evidence>
<dbReference type="PANTHER" id="PTHR43279">
    <property type="entry name" value="CATECHOL-2,3-DIOXYGENASE"/>
    <property type="match status" value="1"/>
</dbReference>
<feature type="domain" description="VOC" evidence="9">
    <location>
        <begin position="30"/>
        <end position="144"/>
    </location>
</feature>
<keyword evidence="6 8" id="KW-0560">Oxidoreductase</keyword>
<evidence type="ECO:0000256" key="8">
    <source>
        <dbReference type="RuleBase" id="RU000683"/>
    </source>
</evidence>
<keyword evidence="3" id="KW-0479">Metal-binding</keyword>
<dbReference type="EMBL" id="FNGV01000004">
    <property type="protein sequence ID" value="SDM03822.1"/>
    <property type="molecule type" value="Genomic_DNA"/>
</dbReference>
<dbReference type="GO" id="GO:0008198">
    <property type="term" value="F:ferrous iron binding"/>
    <property type="evidence" value="ECO:0007669"/>
    <property type="project" value="InterPro"/>
</dbReference>
<evidence type="ECO:0000313" key="11">
    <source>
        <dbReference type="Proteomes" id="UP000199440"/>
    </source>
</evidence>
<organism evidence="10 11">
    <name type="scientific">Kriegella aquimaris</name>
    <dbReference type="NCBI Taxonomy" id="192904"/>
    <lineage>
        <taxon>Bacteria</taxon>
        <taxon>Pseudomonadati</taxon>
        <taxon>Bacteroidota</taxon>
        <taxon>Flavobacteriia</taxon>
        <taxon>Flavobacteriales</taxon>
        <taxon>Flavobacteriaceae</taxon>
        <taxon>Kriegella</taxon>
    </lineage>
</organism>
<dbReference type="InterPro" id="IPR000486">
    <property type="entry name" value="Xdiol_ring_cleave_dOase_1/2"/>
</dbReference>